<proteinExistence type="predicted"/>
<name>A0A1R4AAE2_BABMR</name>
<reference evidence="1 2" key="3">
    <citation type="journal article" date="2016" name="Sci. Rep.">
        <title>Genome-wide diversity and gene expression profiling of Babesia microti isolates identify polymorphic genes that mediate host-pathogen interactions.</title>
        <authorList>
            <person name="Silva J.C."/>
            <person name="Cornillot E."/>
            <person name="McCracken C."/>
            <person name="Usmani-Brown S."/>
            <person name="Dwivedi A."/>
            <person name="Ifeonu O.O."/>
            <person name="Crabtree J."/>
            <person name="Gotia H.T."/>
            <person name="Virji A.Z."/>
            <person name="Reynes C."/>
            <person name="Colinge J."/>
            <person name="Kumar V."/>
            <person name="Lawres L."/>
            <person name="Pazzi J.E."/>
            <person name="Pablo J.V."/>
            <person name="Hung C."/>
            <person name="Brancato J."/>
            <person name="Kumari P."/>
            <person name="Orvis J."/>
            <person name="Tretina K."/>
            <person name="Chibucos M."/>
            <person name="Ott S."/>
            <person name="Sadzewicz L."/>
            <person name="Sengamalay N."/>
            <person name="Shetty A.C."/>
            <person name="Su Q."/>
            <person name="Tallon L."/>
            <person name="Fraser C.M."/>
            <person name="Frutos R."/>
            <person name="Molina D.M."/>
            <person name="Krause P.J."/>
            <person name="Ben Mamoun C."/>
        </authorList>
    </citation>
    <scope>NUCLEOTIDE SEQUENCE [LARGE SCALE GENOMIC DNA]</scope>
    <source>
        <strain evidence="1 2">RI</strain>
    </source>
</reference>
<dbReference type="VEuPathDB" id="PiroplasmaDB:BMR1_02g02200"/>
<accession>A0A1R4AAE2</accession>
<dbReference type="InterPro" id="IPR019129">
    <property type="entry name" value="Folate-sensitive_fs_Fra10Ac1"/>
</dbReference>
<dbReference type="EMBL" id="FO082872">
    <property type="protein sequence ID" value="SJK85973.1"/>
    <property type="molecule type" value="Genomic_DNA"/>
</dbReference>
<reference evidence="1 2" key="2">
    <citation type="journal article" date="2013" name="PLoS ONE">
        <title>Whole genome mapping and re-organization of the nuclear and mitochondrial genomes of Babesia microti isolates.</title>
        <authorList>
            <person name="Cornillot E."/>
            <person name="Dassouli A."/>
            <person name="Garg A."/>
            <person name="Pachikara N."/>
            <person name="Randazzo S."/>
            <person name="Depoix D."/>
            <person name="Carcy B."/>
            <person name="Delbecq S."/>
            <person name="Frutos R."/>
            <person name="Silva J.C."/>
            <person name="Sutton R."/>
            <person name="Krause P.J."/>
            <person name="Mamoun C.B."/>
        </authorList>
    </citation>
    <scope>NUCLEOTIDE SEQUENCE [LARGE SCALE GENOMIC DNA]</scope>
    <source>
        <strain evidence="1 2">RI</strain>
    </source>
</reference>
<sequence length="130" mass="15421">MDSKPVTDYEILKRYHQLIPESDGSWESSLVEKYHESLFKEFAICDLSHYKTGQIGIRWRTEVEVIRGKGEKTCASKTCDEKYPLFTYQVTFNYIEQNVPKRALVKVRVCDKCAKKLNYKNEHKLLHYKH</sequence>
<dbReference type="GeneID" id="24424226"/>
<keyword evidence="2" id="KW-1185">Reference proteome</keyword>
<dbReference type="AlphaFoldDB" id="A0A1R4AAE2"/>
<protein>
    <submittedName>
        <fullName evidence="1">Folate-sensitive fragile site protein Fra10Ac1</fullName>
    </submittedName>
</protein>
<evidence type="ECO:0000313" key="2">
    <source>
        <dbReference type="Proteomes" id="UP000002899"/>
    </source>
</evidence>
<dbReference type="Proteomes" id="UP000002899">
    <property type="component" value="Chromosome II"/>
</dbReference>
<reference evidence="1 2" key="1">
    <citation type="journal article" date="2012" name="Nucleic Acids Res.">
        <title>Sequencing of the smallest Apicomplexan genome from the human pathogen Babesia microti.</title>
        <authorList>
            <person name="Cornillot E."/>
            <person name="Hadj-Kaddour K."/>
            <person name="Dassouli A."/>
            <person name="Noel B."/>
            <person name="Ranwez V."/>
            <person name="Vacherie B."/>
            <person name="Augagneur Y."/>
            <person name="Bres V."/>
            <person name="Duclos A."/>
            <person name="Randazzo S."/>
            <person name="Carcy B."/>
            <person name="Debierre-Grockiego F."/>
            <person name="Delbecq S."/>
            <person name="Moubri-Menage K."/>
            <person name="Shams-Eldin H."/>
            <person name="Usmani-Brown S."/>
            <person name="Bringaud F."/>
            <person name="Wincker P."/>
            <person name="Vivares C.P."/>
            <person name="Schwarz R.T."/>
            <person name="Schetters T.P."/>
            <person name="Krause P.J."/>
            <person name="Gorenflot A."/>
            <person name="Berry V."/>
            <person name="Barbe V."/>
            <person name="Ben Mamoun C."/>
        </authorList>
    </citation>
    <scope>NUCLEOTIDE SEQUENCE [LARGE SCALE GENOMIC DNA]</scope>
    <source>
        <strain evidence="1 2">RI</strain>
    </source>
</reference>
<gene>
    <name evidence="1" type="ORF">BMR1_02g02200</name>
</gene>
<dbReference type="RefSeq" id="XP_012648207.2">
    <property type="nucleotide sequence ID" value="XM_012792753.2"/>
</dbReference>
<dbReference type="Pfam" id="PF09725">
    <property type="entry name" value="Fra10Ac1"/>
    <property type="match status" value="1"/>
</dbReference>
<organism evidence="1 2">
    <name type="scientific">Babesia microti (strain RI)</name>
    <dbReference type="NCBI Taxonomy" id="1133968"/>
    <lineage>
        <taxon>Eukaryota</taxon>
        <taxon>Sar</taxon>
        <taxon>Alveolata</taxon>
        <taxon>Apicomplexa</taxon>
        <taxon>Aconoidasida</taxon>
        <taxon>Piroplasmida</taxon>
        <taxon>Babesiidae</taxon>
        <taxon>Babesia</taxon>
    </lineage>
</organism>
<dbReference type="KEGG" id="bmic:BMR1_02g02200"/>
<dbReference type="OrthoDB" id="197967at2759"/>
<evidence type="ECO:0000313" key="1">
    <source>
        <dbReference type="EMBL" id="SJK85973.1"/>
    </source>
</evidence>